<dbReference type="InterPro" id="IPR014043">
    <property type="entry name" value="Acyl_transferase_dom"/>
</dbReference>
<keyword evidence="14" id="KW-1185">Reference proteome</keyword>
<dbReference type="GO" id="GO:0004315">
    <property type="term" value="F:3-oxoacyl-[acyl-carrier-protein] synthase activity"/>
    <property type="evidence" value="ECO:0007669"/>
    <property type="project" value="InterPro"/>
</dbReference>
<dbReference type="Pfam" id="PF08659">
    <property type="entry name" value="KR"/>
    <property type="match status" value="2"/>
</dbReference>
<dbReference type="SMART" id="SM00822">
    <property type="entry name" value="PKS_KR"/>
    <property type="match status" value="2"/>
</dbReference>
<evidence type="ECO:0000256" key="1">
    <source>
        <dbReference type="ARBA" id="ARBA00004792"/>
    </source>
</evidence>
<dbReference type="Gene3D" id="3.40.47.10">
    <property type="match status" value="1"/>
</dbReference>
<dbReference type="InterPro" id="IPR020806">
    <property type="entry name" value="PKS_PP-bd"/>
</dbReference>
<dbReference type="GO" id="GO:0006633">
    <property type="term" value="P:fatty acid biosynthetic process"/>
    <property type="evidence" value="ECO:0007669"/>
    <property type="project" value="InterPro"/>
</dbReference>
<dbReference type="Pfam" id="PF00109">
    <property type="entry name" value="ketoacyl-synt"/>
    <property type="match status" value="1"/>
</dbReference>
<dbReference type="OrthoDB" id="9778690at2"/>
<dbReference type="InterPro" id="IPR016039">
    <property type="entry name" value="Thiolase-like"/>
</dbReference>
<reference evidence="13" key="1">
    <citation type="submission" date="2016-12" db="EMBL/GenBank/DDBJ databases">
        <title>Genome sequence of Streptomyces antioxidans MUSC 164.</title>
        <authorList>
            <person name="Lee L.-H."/>
            <person name="Ser H.-L."/>
        </authorList>
    </citation>
    <scope>NUCLEOTIDE SEQUENCE [LARGE SCALE GENOMIC DNA]</scope>
    <source>
        <strain evidence="13">MUSC 164</strain>
    </source>
</reference>
<dbReference type="GO" id="GO:0004312">
    <property type="term" value="F:fatty acid synthase activity"/>
    <property type="evidence" value="ECO:0007669"/>
    <property type="project" value="TreeGrafter"/>
</dbReference>
<dbReference type="SUPFAM" id="SSF47336">
    <property type="entry name" value="ACP-like"/>
    <property type="match status" value="2"/>
</dbReference>
<dbReference type="InterPro" id="IPR049552">
    <property type="entry name" value="PKS_DH_N"/>
</dbReference>
<dbReference type="CDD" id="cd00833">
    <property type="entry name" value="PKS"/>
    <property type="match status" value="1"/>
</dbReference>
<dbReference type="FunFam" id="3.40.50.720:FF:000209">
    <property type="entry name" value="Polyketide synthase Pks12"/>
    <property type="match status" value="1"/>
</dbReference>
<dbReference type="FunFam" id="3.90.180.10:FF:000032">
    <property type="entry name" value="Probable polyketide synthase pks1"/>
    <property type="match status" value="1"/>
</dbReference>
<dbReference type="SUPFAM" id="SSF50129">
    <property type="entry name" value="GroES-like"/>
    <property type="match status" value="1"/>
</dbReference>
<dbReference type="Pfam" id="PF18369">
    <property type="entry name" value="PKS_DE"/>
    <property type="match status" value="1"/>
</dbReference>
<evidence type="ECO:0000256" key="7">
    <source>
        <dbReference type="ARBA" id="ARBA00023315"/>
    </source>
</evidence>
<dbReference type="PROSITE" id="PS00012">
    <property type="entry name" value="PHOSPHOPANTETHEINE"/>
    <property type="match status" value="2"/>
</dbReference>
<feature type="active site" description="Proton donor; for dehydratase activity" evidence="8">
    <location>
        <position position="1999"/>
    </location>
</feature>
<dbReference type="RefSeq" id="WP_143645287.1">
    <property type="nucleotide sequence ID" value="NZ_LAKD02000090.1"/>
</dbReference>
<dbReference type="SUPFAM" id="SSF55048">
    <property type="entry name" value="Probable ACP-binding domain of malonyl-CoA ACP transacylase"/>
    <property type="match status" value="2"/>
</dbReference>
<dbReference type="InterPro" id="IPR055123">
    <property type="entry name" value="SpnB-like_Rossmann"/>
</dbReference>
<evidence type="ECO:0000256" key="5">
    <source>
        <dbReference type="ARBA" id="ARBA00023194"/>
    </source>
</evidence>
<dbReference type="InterPro" id="IPR049551">
    <property type="entry name" value="PKS_DH_C"/>
</dbReference>
<dbReference type="InterPro" id="IPR020843">
    <property type="entry name" value="ER"/>
</dbReference>
<organism evidence="13 14">
    <name type="scientific">Streptomyces antioxidans</name>
    <dbReference type="NCBI Taxonomy" id="1507734"/>
    <lineage>
        <taxon>Bacteria</taxon>
        <taxon>Bacillati</taxon>
        <taxon>Actinomycetota</taxon>
        <taxon>Actinomycetes</taxon>
        <taxon>Kitasatosporales</taxon>
        <taxon>Streptomycetaceae</taxon>
        <taxon>Streptomyces</taxon>
    </lineage>
</organism>
<keyword evidence="6" id="KW-0511">Multifunctional enzyme</keyword>
<dbReference type="PROSITE" id="PS52019">
    <property type="entry name" value="PKS_MFAS_DH"/>
    <property type="match status" value="1"/>
</dbReference>
<feature type="region of interest" description="N-terminal hotdog fold" evidence="8">
    <location>
        <begin position="1801"/>
        <end position="1926"/>
    </location>
</feature>
<dbReference type="InterPro" id="IPR050091">
    <property type="entry name" value="PKS_NRPS_Biosynth_Enz"/>
</dbReference>
<dbReference type="Pfam" id="PF08240">
    <property type="entry name" value="ADH_N"/>
    <property type="match status" value="1"/>
</dbReference>
<evidence type="ECO:0000259" key="10">
    <source>
        <dbReference type="PROSITE" id="PS50075"/>
    </source>
</evidence>
<dbReference type="InterPro" id="IPR036291">
    <property type="entry name" value="NAD(P)-bd_dom_sf"/>
</dbReference>
<dbReference type="Pfam" id="PF22953">
    <property type="entry name" value="SpnB_Rossmann"/>
    <property type="match status" value="1"/>
</dbReference>
<dbReference type="SMART" id="SM00823">
    <property type="entry name" value="PKS_PP"/>
    <property type="match status" value="2"/>
</dbReference>
<dbReference type="Gene3D" id="3.40.366.10">
    <property type="entry name" value="Malonyl-Coenzyme A Acyl Carrier Protein, domain 2"/>
    <property type="match status" value="2"/>
</dbReference>
<dbReference type="InterPro" id="IPR009081">
    <property type="entry name" value="PP-bd_ACP"/>
</dbReference>
<dbReference type="Gene3D" id="6.10.140.1830">
    <property type="match status" value="1"/>
</dbReference>
<evidence type="ECO:0000256" key="2">
    <source>
        <dbReference type="ARBA" id="ARBA00022450"/>
    </source>
</evidence>
<dbReference type="Pfam" id="PF00550">
    <property type="entry name" value="PP-binding"/>
    <property type="match status" value="2"/>
</dbReference>
<keyword evidence="5" id="KW-0045">Antibiotic biosynthesis</keyword>
<dbReference type="GO" id="GO:0008270">
    <property type="term" value="F:zinc ion binding"/>
    <property type="evidence" value="ECO:0007669"/>
    <property type="project" value="InterPro"/>
</dbReference>
<dbReference type="InterPro" id="IPR020807">
    <property type="entry name" value="PKS_DH"/>
</dbReference>
<dbReference type="PANTHER" id="PTHR43775">
    <property type="entry name" value="FATTY ACID SYNTHASE"/>
    <property type="match status" value="1"/>
</dbReference>
<dbReference type="InterPro" id="IPR014030">
    <property type="entry name" value="Ketoacyl_synth_N"/>
</dbReference>
<feature type="non-terminal residue" evidence="13">
    <location>
        <position position="1"/>
    </location>
</feature>
<dbReference type="InterPro" id="IPR013968">
    <property type="entry name" value="PKS_KR"/>
</dbReference>
<dbReference type="FunFam" id="3.40.366.10:FF:000002">
    <property type="entry name" value="Probable polyketide synthase 2"/>
    <property type="match status" value="1"/>
</dbReference>
<dbReference type="PROSITE" id="PS52004">
    <property type="entry name" value="KS3_2"/>
    <property type="match status" value="1"/>
</dbReference>
<dbReference type="EMBL" id="LAKD02000090">
    <property type="protein sequence ID" value="OPF73415.1"/>
    <property type="molecule type" value="Genomic_DNA"/>
</dbReference>
<dbReference type="Proteomes" id="UP000033615">
    <property type="component" value="Unassembled WGS sequence"/>
</dbReference>
<dbReference type="InterPro" id="IPR002364">
    <property type="entry name" value="Quin_OxRdtase/zeta-crystal_CS"/>
</dbReference>
<feature type="compositionally biased region" description="Basic residues" evidence="9">
    <location>
        <begin position="2166"/>
        <end position="2183"/>
    </location>
</feature>
<dbReference type="InterPro" id="IPR036736">
    <property type="entry name" value="ACP-like_sf"/>
</dbReference>
<accession>A0A1V4CY32</accession>
<dbReference type="Gene3D" id="3.30.70.3290">
    <property type="match status" value="1"/>
</dbReference>
<dbReference type="SUPFAM" id="SSF53901">
    <property type="entry name" value="Thiolase-like"/>
    <property type="match status" value="1"/>
</dbReference>
<dbReference type="GO" id="GO:0016491">
    <property type="term" value="F:oxidoreductase activity"/>
    <property type="evidence" value="ECO:0007669"/>
    <property type="project" value="InterPro"/>
</dbReference>
<feature type="region of interest" description="Disordered" evidence="9">
    <location>
        <begin position="2162"/>
        <end position="2187"/>
    </location>
</feature>
<dbReference type="Pfam" id="PF21089">
    <property type="entry name" value="PKS_DH_N"/>
    <property type="match status" value="1"/>
</dbReference>
<dbReference type="InterPro" id="IPR016035">
    <property type="entry name" value="Acyl_Trfase/lysoPLipase"/>
</dbReference>
<dbReference type="InterPro" id="IPR020841">
    <property type="entry name" value="PKS_Beta-ketoAc_synthase_dom"/>
</dbReference>
<dbReference type="SMART" id="SM01294">
    <property type="entry name" value="PKS_PP_betabranch"/>
    <property type="match status" value="2"/>
</dbReference>
<dbReference type="PROSITE" id="PS50075">
    <property type="entry name" value="CARRIER"/>
    <property type="match status" value="2"/>
</dbReference>
<gene>
    <name evidence="13" type="ORF">VT50_0228545</name>
</gene>
<keyword evidence="4" id="KW-0808">Transferase</keyword>
<keyword evidence="7" id="KW-0012">Acyltransferase</keyword>
<proteinExistence type="predicted"/>
<name>A0A1V4CY32_9ACTN</name>
<dbReference type="PROSITE" id="PS01162">
    <property type="entry name" value="QOR_ZETA_CRYSTAL"/>
    <property type="match status" value="1"/>
</dbReference>
<dbReference type="Gene3D" id="3.10.129.110">
    <property type="entry name" value="Polyketide synthase dehydratase"/>
    <property type="match status" value="1"/>
</dbReference>
<evidence type="ECO:0000256" key="8">
    <source>
        <dbReference type="PROSITE-ProRule" id="PRU01363"/>
    </source>
</evidence>
<dbReference type="FunFam" id="3.40.47.10:FF:000019">
    <property type="entry name" value="Polyketide synthase type I"/>
    <property type="match status" value="1"/>
</dbReference>
<dbReference type="InterPro" id="IPR049900">
    <property type="entry name" value="PKS_mFAS_DH"/>
</dbReference>
<dbReference type="InterPro" id="IPR014031">
    <property type="entry name" value="Ketoacyl_synth_C"/>
</dbReference>
<dbReference type="FunFam" id="1.10.1200.10:FF:000007">
    <property type="entry name" value="Probable polyketide synthase pks17"/>
    <property type="match status" value="2"/>
</dbReference>
<keyword evidence="2" id="KW-0596">Phosphopantetheine</keyword>
<dbReference type="SMART" id="SM00827">
    <property type="entry name" value="PKS_AT"/>
    <property type="match status" value="2"/>
</dbReference>
<feature type="domain" description="Carrier" evidence="10">
    <location>
        <begin position="2911"/>
        <end position="2993"/>
    </location>
</feature>
<dbReference type="PANTHER" id="PTHR43775:SF51">
    <property type="entry name" value="INACTIVE PHENOLPHTHIOCEROL SYNTHESIS POLYKETIDE SYNTHASE TYPE I PKS1-RELATED"/>
    <property type="match status" value="1"/>
</dbReference>
<feature type="domain" description="Ketosynthase family 3 (KS3)" evidence="11">
    <location>
        <begin position="889"/>
        <end position="1315"/>
    </location>
</feature>
<evidence type="ECO:0000259" key="11">
    <source>
        <dbReference type="PROSITE" id="PS52004"/>
    </source>
</evidence>
<dbReference type="GO" id="GO:0033068">
    <property type="term" value="P:macrolide biosynthetic process"/>
    <property type="evidence" value="ECO:0007669"/>
    <property type="project" value="UniProtKB-ARBA"/>
</dbReference>
<dbReference type="Pfam" id="PF16197">
    <property type="entry name" value="KAsynt_C_assoc"/>
    <property type="match status" value="1"/>
</dbReference>
<dbReference type="Gene3D" id="1.10.1200.10">
    <property type="entry name" value="ACP-like"/>
    <property type="match status" value="2"/>
</dbReference>
<dbReference type="InterPro" id="IPR041618">
    <property type="entry name" value="PKS_DE"/>
</dbReference>
<dbReference type="InterPro" id="IPR042104">
    <property type="entry name" value="PKS_dehydratase_sf"/>
</dbReference>
<dbReference type="InterPro" id="IPR001227">
    <property type="entry name" value="Ac_transferase_dom_sf"/>
</dbReference>
<dbReference type="Gene3D" id="3.90.180.10">
    <property type="entry name" value="Medium-chain alcohol dehydrogenases, catalytic domain"/>
    <property type="match status" value="1"/>
</dbReference>
<dbReference type="Gene3D" id="3.40.50.11460">
    <property type="match status" value="1"/>
</dbReference>
<evidence type="ECO:0000313" key="14">
    <source>
        <dbReference type="Proteomes" id="UP000033615"/>
    </source>
</evidence>
<dbReference type="Pfam" id="PF14765">
    <property type="entry name" value="PS-DH"/>
    <property type="match status" value="1"/>
</dbReference>
<dbReference type="InterPro" id="IPR013154">
    <property type="entry name" value="ADH-like_N"/>
</dbReference>
<dbReference type="InterPro" id="IPR057326">
    <property type="entry name" value="KR_dom"/>
</dbReference>
<evidence type="ECO:0000256" key="4">
    <source>
        <dbReference type="ARBA" id="ARBA00022679"/>
    </source>
</evidence>
<dbReference type="InterPro" id="IPR016036">
    <property type="entry name" value="Malonyl_transacylase_ACP-bd"/>
</dbReference>
<feature type="domain" description="PKS/mFAS DH" evidence="12">
    <location>
        <begin position="1801"/>
        <end position="2076"/>
    </location>
</feature>
<protein>
    <submittedName>
        <fullName evidence="13">Beta-ketoacyl synthase</fullName>
    </submittedName>
</protein>
<sequence length="3083" mass="324407">GGAISVAAVNGPGSVVVSGDPGALDEMVARLEGEEVRVRRVPVDYASHSAHVEAIREELLTVLADLEPRVPEVPFYSTVSGELVDTTGLDAEYWYRNLRQTVELEATTRTLLGTGHGVFIEVSPHPVLTLPVQQTVESAEAQAVVVGTLRRDEGGLERFLTSIAELHVNGADIDWRKVFAGHGARQVDLPTYAFQRQRYWPQAAEDGGFGNGPVSEADAVDARFWEAVEREDLEGLARTLELDGEAPLSAVLPALSSYRRGRRDRSTVDNWRYRINWKPVIDQPSSGAERGQEAPITGTWMVVVPPVDAARELAGRIARDVERHGARMVRVDLDGTEPERSSLADLLRAAAPGTPPADGDGQEDTPAIDGVLSLLALDEEALAEHPGIPRGFAGTVALVQALSDIDIDVPLWLATTGAVSVGRSDRVGRVKQSLVWGLGRVVGLEYAQRWGGLVDLPESPDALDERALDRLVGLIGRSGDEDQVAVRASGVFARRLVRAPLGDARPARVWEPRGSVLITGGTGALGGRLARWLAHAGAEHLVLTSRRGLEAPGAAELRDELTALGTRVTVAACDAADRGALRELLDGLPAEYPLTAVVHAAGVLDDGLIDTLTVPRAQGVFRPKVDAVVNLHELTRDLDLSAFILFSSYAGTVGGAGQGSYAAANAFLDALAQQRRAQGLAATSVAWGAWGGGGLVDDATAAQLKRRGMPPLVPELAVDALQQALDHDEVDITVADVDWERYAPGFASARPRPLLNELPEVRQALEAAEAELGAALTGLAVRLEGLSAVEREAEVLDLVRSHAAEVIGYPSAEAVEPERAFRDIGFDSLTAVELRNGLSAAAGVNLPVTMAFDYPTPTVLARFILGEVLGTAPAPADDLPVVTGTVVDDDPIAIVSMSCRFPGGVRTPEDLWRLVSEGSDVISAYPANRGWDLDDLYNPDPENTGTSYASGGGFVYDADEFDPAFFGIAPREALTIDPQQRLLLETSWEAFERAGIDPVSLRGSRTGVFAGSNGQDYIGLLLTAPGGPDGYLGTGNAGSVVSGRISYTFGLEGPAVTVDTACSSSLVALHMAVQSLRQGECSMALAGGVTIMSTPGSFVDFSRQKGLSSDGRCKAFAASADGTGWGEGVGVLLLERLSDARRNGHPVMAIVRGSAVNQDGASNGLTAPNGPSQQRVIRQALASADLAAHQVHAVEAHGTGTRLGDPIEAQALLATYGQGRSDGQPLWLGSIKSNIGHTQAAAGVAGVIKMVMAMREGVLPQTLHVNEPTPHVDWTAGEVRLLTAPTAWPEDGEPRRAGISSFGISGTNAHTIIEQAPEPDGPQTGERIHTDDTPSAVAETLPWTVAGKGAQALCAQARSLHDYVAAHPELDLNDVGHSLAATRSVFDHRAVLMSGDREGLLSGLEAIASGGTAPGVIQGSVGTAGKTAFLFSGQGAQRPGMGRELYDRFPVFSRALDEVCAYLDVLLDRPLREVIFADEGSADAELLNQTAFTQPALFAIEVALFRLLEHWGVTPDVLIGHSVGEVAAAHVAGVLSLEDACALIAARGRLMQALPEGGAMVAIEASEEEVSGSLVGRETEVSIAAVNGPTAVVIAGDEAAALEIAGDWAEQGRKTRRLRVSHAFHSPRMDAMLDDFRDVVSGLSFAAPSISLVSNLTGASAGAAEVCSPEYWVRHVREAVRFADGVRALEKLGVTSFLEVGPDGVLTAMAQDCVTADEAADPLTLVPALRKNRPEAQALTTALAELHVHGTTVNWSTAFAGLDVRRVELPTYAFQRQRYWPKTGGPMTGDISSVGLSSPNHPLLGAGVELAGRDGFLFTSRLSVQSQPWLADHAIAGAALFPGTGFLELAIRAADQVGCGRVEEVTLATPMVLPGHEPVQVQLWVGDTDETGHRSLSLYSRPADASSDQPWTQHAAGALAPTGPEPSFDLTAWPPAEAEALDISDFYERFAASGFAYGPVFQGLRAAWRSGDDVYVEVGLGEEHASDAADFGLHPALLDAAVQAVTFVALEDVGLSRLPFSWSGVSLHAGGASTLRVRLTQLGPDSIALAVADGTGRPVASVESLVLRPVSVDHIDTARTSAFRDSLFTLDWTPVPAVAAAGTSAARWAVVGADHYGLASGAIAGAEVTGYADLDALGAAIDGGAAAPDAVLVSYAPGLDDEAARGKPKSKGKGKGKGKSRAKRAPEPVDAVHAVTHHTLGMIQGWLGDRRFASSRLVFVTSGAMAPEGHDETPDLIHAPLWGMVRSAQSENPNCFVLVDLDEDEKSRAALPTVLATDEPQAVVREGTVLGQRMARVSSGTALLPPAGVREWRLDMHAKGTLENLALLPCPDATEELGATEIRVALRAAGLNFRDVLNALGMYPGEAGPLGGEGAGVVTEVGSAVTDLVPGDKVMGIFSGSFGPVAITDSRVVARVPRDWTFEQAASTPIVFLTAYYAMRDLADLKEGQSVLVHSAAGGVGMATLQLARHFGAEVFGTASEGKWDTLRSLGLDDDHIASSRTLDFEKRFLDVTGGRGMDVVLDSLAREFVDAGLRLLPRGGWFLEMGKTDIRNPEEVAAEYSGVSYQAFDLIEAGPDRIHEMWHDLISLFDRGVLRPLPVRTWDVRRAPDAFRFISQARHTGKVALTMPRTLDGPGTVLITGGTGGLGALLARHLVVEHGVERLVLTSRRGAEAPGAAELVAELAGLGAEAEAVACDVADRASVEALLAGIGSERPLSAVVHAAGVLDDGVVESLTPERVDKVLRPKVDAALHLHELTRDLDLSAFILFSSVSGTFGGAGQANYAAGNAFMDALAQHRRAEGLPAASLVWGPWTQDGGMTTELADADVTRMTRTGMVALTPEAGLALFDATRDLDGAVLVPMTMDMASVGEPVPALLRGLVRAPARRTAESGAASTTADPAAALKQHLAGKSETERERVLVDLVCDQVAVVLGYASGQAIEPGHAFKDLGFDSLSAVELRNRLNAITGTRLPATLVFDYPTPASLGRFLREEVTPADGPATEPVFGELDRLESTLSALDSDTETHAQIMARLQGLVAKWSAGGTGQVSGTAAAPDDDLDDDSEIESATADEIFKLIDDEFGMS</sequence>
<dbReference type="SMART" id="SM00826">
    <property type="entry name" value="PKS_DH"/>
    <property type="match status" value="1"/>
</dbReference>
<evidence type="ECO:0000313" key="13">
    <source>
        <dbReference type="EMBL" id="OPF73415.1"/>
    </source>
</evidence>
<evidence type="ECO:0000256" key="6">
    <source>
        <dbReference type="ARBA" id="ARBA00023268"/>
    </source>
</evidence>
<dbReference type="GO" id="GO:0031177">
    <property type="term" value="F:phosphopantetheine binding"/>
    <property type="evidence" value="ECO:0007669"/>
    <property type="project" value="InterPro"/>
</dbReference>
<dbReference type="InterPro" id="IPR006162">
    <property type="entry name" value="Ppantetheine_attach_site"/>
</dbReference>
<evidence type="ECO:0000256" key="3">
    <source>
        <dbReference type="ARBA" id="ARBA00022553"/>
    </source>
</evidence>
<dbReference type="Gene3D" id="3.40.50.720">
    <property type="entry name" value="NAD(P)-binding Rossmann-like Domain"/>
    <property type="match status" value="2"/>
</dbReference>
<dbReference type="CDD" id="cd05195">
    <property type="entry name" value="enoyl_red"/>
    <property type="match status" value="1"/>
</dbReference>
<dbReference type="CDD" id="cd08952">
    <property type="entry name" value="KR_1_SDR_x"/>
    <property type="match status" value="1"/>
</dbReference>
<dbReference type="InterPro" id="IPR032821">
    <property type="entry name" value="PKS_assoc"/>
</dbReference>
<keyword evidence="3" id="KW-0597">Phosphoprotein</keyword>
<dbReference type="Pfam" id="PF13602">
    <property type="entry name" value="ADH_zinc_N_2"/>
    <property type="match status" value="1"/>
</dbReference>
<feature type="region of interest" description="C-terminal hotdog fold" evidence="8">
    <location>
        <begin position="1938"/>
        <end position="2076"/>
    </location>
</feature>
<evidence type="ECO:0000259" key="12">
    <source>
        <dbReference type="PROSITE" id="PS52019"/>
    </source>
</evidence>
<comment type="caution">
    <text evidence="13">The sequence shown here is derived from an EMBL/GenBank/DDBJ whole genome shotgun (WGS) entry which is preliminary data.</text>
</comment>
<dbReference type="InterPro" id="IPR018201">
    <property type="entry name" value="Ketoacyl_synth_AS"/>
</dbReference>
<dbReference type="CDD" id="cd08956">
    <property type="entry name" value="KR_3_FAS_SDR_x"/>
    <property type="match status" value="1"/>
</dbReference>
<comment type="pathway">
    <text evidence="1">Antibiotic biosynthesis.</text>
</comment>
<dbReference type="SUPFAM" id="SSF52151">
    <property type="entry name" value="FabD/lysophospholipase-like"/>
    <property type="match status" value="2"/>
</dbReference>
<feature type="domain" description="Carrier" evidence="10">
    <location>
        <begin position="793"/>
        <end position="868"/>
    </location>
</feature>
<feature type="active site" description="Proton acceptor; for dehydratase activity" evidence="8">
    <location>
        <position position="1833"/>
    </location>
</feature>
<dbReference type="Pfam" id="PF02801">
    <property type="entry name" value="Ketoacyl-synt_C"/>
    <property type="match status" value="1"/>
</dbReference>
<dbReference type="SMART" id="SM00825">
    <property type="entry name" value="PKS_KS"/>
    <property type="match status" value="1"/>
</dbReference>
<dbReference type="InterPro" id="IPR011032">
    <property type="entry name" value="GroES-like_sf"/>
</dbReference>
<dbReference type="SUPFAM" id="SSF51735">
    <property type="entry name" value="NAD(P)-binding Rossmann-fold domains"/>
    <property type="match status" value="5"/>
</dbReference>
<dbReference type="Pfam" id="PF00698">
    <property type="entry name" value="Acyl_transf_1"/>
    <property type="match status" value="2"/>
</dbReference>
<dbReference type="SMART" id="SM00829">
    <property type="entry name" value="PKS_ER"/>
    <property type="match status" value="1"/>
</dbReference>
<dbReference type="PROSITE" id="PS00606">
    <property type="entry name" value="KS3_1"/>
    <property type="match status" value="1"/>
</dbReference>
<evidence type="ECO:0000256" key="9">
    <source>
        <dbReference type="SAM" id="MobiDB-lite"/>
    </source>
</evidence>